<gene>
    <name evidence="11" type="ORF">A1O3_03039</name>
</gene>
<feature type="compositionally biased region" description="Basic residues" evidence="9">
    <location>
        <begin position="116"/>
        <end position="135"/>
    </location>
</feature>
<dbReference type="InterPro" id="IPR028564">
    <property type="entry name" value="MT_TRM10-typ"/>
</dbReference>
<feature type="region of interest" description="Disordered" evidence="9">
    <location>
        <begin position="310"/>
        <end position="377"/>
    </location>
</feature>
<keyword evidence="3" id="KW-0489">Methyltransferase</keyword>
<evidence type="ECO:0000313" key="11">
    <source>
        <dbReference type="EMBL" id="EXJ89972.1"/>
    </source>
</evidence>
<dbReference type="GO" id="GO:0005634">
    <property type="term" value="C:nucleus"/>
    <property type="evidence" value="ECO:0007669"/>
    <property type="project" value="TreeGrafter"/>
</dbReference>
<evidence type="ECO:0000256" key="1">
    <source>
        <dbReference type="ARBA" id="ARBA00012797"/>
    </source>
</evidence>
<sequence>MEADERPSKLRKLDSRDEPNSKTASDKPLLPAVEVNGAIVPDTDSANHSKPAEHAAANVADPSKEDDDADGSDGSVGPEPTQRNGDPETEPQSTKPMSKNQLKKIRKQEEWEAGRQYRKAKRKQKLQEKRARKRAAREEGEAQQQNASGEHHHQEHNGGTPVPSAAPTAAQQNQDQSQTSLSKPKPRRPVQLPVTILIDCGFDDLMLEKERISLGSQITRSYSDNSRAPYQAHLVISSWGGLLKERFDTVLHKHYLNWKGVTLFETDFVDAARRAEEVMKGPKGGKLAGFFEKFADGRDAQVNIEATSTRALNDAKQAPENANSAAPSEPKTSQNNDQEVSTSKDVPPSPKPESAQRDQTVSDSAPAPPASGEVVYLTSDSPDTLTELHPYSTYIVGGLVDKNRHKGICYKIACERGIKTAKLPIGEYMDMQSRKVLATNHVVEIMIRWLECGDWGEAFMKVIPKRKGGKLRDHELNGGSAAGDEDGEDGEADELDNERNGQANEQGQSVS</sequence>
<dbReference type="GO" id="GO:0000049">
    <property type="term" value="F:tRNA binding"/>
    <property type="evidence" value="ECO:0007669"/>
    <property type="project" value="TreeGrafter"/>
</dbReference>
<reference evidence="11 12" key="1">
    <citation type="submission" date="2013-03" db="EMBL/GenBank/DDBJ databases">
        <title>The Genome Sequence of Capronia epimyces CBS 606.96.</title>
        <authorList>
            <consortium name="The Broad Institute Genomics Platform"/>
            <person name="Cuomo C."/>
            <person name="de Hoog S."/>
            <person name="Gorbushina A."/>
            <person name="Walker B."/>
            <person name="Young S.K."/>
            <person name="Zeng Q."/>
            <person name="Gargeya S."/>
            <person name="Fitzgerald M."/>
            <person name="Haas B."/>
            <person name="Abouelleil A."/>
            <person name="Allen A.W."/>
            <person name="Alvarado L."/>
            <person name="Arachchi H.M."/>
            <person name="Berlin A.M."/>
            <person name="Chapman S.B."/>
            <person name="Gainer-Dewar J."/>
            <person name="Goldberg J."/>
            <person name="Griggs A."/>
            <person name="Gujja S."/>
            <person name="Hansen M."/>
            <person name="Howarth C."/>
            <person name="Imamovic A."/>
            <person name="Ireland A."/>
            <person name="Larimer J."/>
            <person name="McCowan C."/>
            <person name="Murphy C."/>
            <person name="Pearson M."/>
            <person name="Poon T.W."/>
            <person name="Priest M."/>
            <person name="Roberts A."/>
            <person name="Saif S."/>
            <person name="Shea T."/>
            <person name="Sisk P."/>
            <person name="Sykes S."/>
            <person name="Wortman J."/>
            <person name="Nusbaum C."/>
            <person name="Birren B."/>
        </authorList>
    </citation>
    <scope>NUCLEOTIDE SEQUENCE [LARGE SCALE GENOMIC DNA]</scope>
    <source>
        <strain evidence="11 12">CBS 606.96</strain>
    </source>
</reference>
<dbReference type="PANTHER" id="PTHR13563:SF13">
    <property type="entry name" value="TRNA METHYLTRANSFERASE 10 HOMOLOG A"/>
    <property type="match status" value="1"/>
</dbReference>
<evidence type="ECO:0000313" key="12">
    <source>
        <dbReference type="Proteomes" id="UP000019478"/>
    </source>
</evidence>
<dbReference type="EC" id="2.1.1.221" evidence="1"/>
<evidence type="ECO:0000259" key="10">
    <source>
        <dbReference type="PROSITE" id="PS51675"/>
    </source>
</evidence>
<feature type="compositionally biased region" description="Polar residues" evidence="9">
    <location>
        <begin position="90"/>
        <end position="100"/>
    </location>
</feature>
<organism evidence="11 12">
    <name type="scientific">Capronia epimyces CBS 606.96</name>
    <dbReference type="NCBI Taxonomy" id="1182542"/>
    <lineage>
        <taxon>Eukaryota</taxon>
        <taxon>Fungi</taxon>
        <taxon>Dikarya</taxon>
        <taxon>Ascomycota</taxon>
        <taxon>Pezizomycotina</taxon>
        <taxon>Eurotiomycetes</taxon>
        <taxon>Chaetothyriomycetidae</taxon>
        <taxon>Chaetothyriales</taxon>
        <taxon>Herpotrichiellaceae</taxon>
        <taxon>Capronia</taxon>
    </lineage>
</organism>
<protein>
    <recommendedName>
        <fullName evidence="2">tRNA (guanine(9)-N1)-methyltransferase</fullName>
        <ecNumber evidence="1">2.1.1.221</ecNumber>
    </recommendedName>
    <alternativeName>
        <fullName evidence="7">tRNA methyltransferase 10</fullName>
    </alternativeName>
    <alternativeName>
        <fullName evidence="6">tRNA(m1G9)-methyltransferase</fullName>
    </alternativeName>
</protein>
<feature type="compositionally biased region" description="Acidic residues" evidence="9">
    <location>
        <begin position="483"/>
        <end position="496"/>
    </location>
</feature>
<feature type="domain" description="SAM-dependent MTase TRM10-type" evidence="10">
    <location>
        <begin position="182"/>
        <end position="470"/>
    </location>
</feature>
<dbReference type="Gene3D" id="3.40.1280.30">
    <property type="match status" value="1"/>
</dbReference>
<dbReference type="GO" id="GO:0052905">
    <property type="term" value="F:tRNA (guanosine(9)-N1)-methyltransferase activity"/>
    <property type="evidence" value="ECO:0007669"/>
    <property type="project" value="UniProtKB-EC"/>
</dbReference>
<dbReference type="HOGENOM" id="CLU_034384_0_0_1"/>
<keyword evidence="4" id="KW-0808">Transferase</keyword>
<dbReference type="AlphaFoldDB" id="W9YAV0"/>
<evidence type="ECO:0000256" key="2">
    <source>
        <dbReference type="ARBA" id="ARBA00020451"/>
    </source>
</evidence>
<feature type="compositionally biased region" description="Polar residues" evidence="9">
    <location>
        <begin position="500"/>
        <end position="511"/>
    </location>
</feature>
<evidence type="ECO:0000256" key="7">
    <source>
        <dbReference type="ARBA" id="ARBA00032166"/>
    </source>
</evidence>
<evidence type="ECO:0000256" key="5">
    <source>
        <dbReference type="ARBA" id="ARBA00022691"/>
    </source>
</evidence>
<dbReference type="CDD" id="cd18089">
    <property type="entry name" value="SPOUT_Trm10-like"/>
    <property type="match status" value="1"/>
</dbReference>
<dbReference type="eggNOG" id="KOG2967">
    <property type="taxonomic scope" value="Eukaryota"/>
</dbReference>
<evidence type="ECO:0000256" key="6">
    <source>
        <dbReference type="ARBA" id="ARBA00031792"/>
    </source>
</evidence>
<dbReference type="OrthoDB" id="278300at2759"/>
<feature type="region of interest" description="Disordered" evidence="9">
    <location>
        <begin position="1"/>
        <end position="188"/>
    </location>
</feature>
<evidence type="ECO:0000256" key="8">
    <source>
        <dbReference type="ARBA" id="ARBA00048434"/>
    </source>
</evidence>
<dbReference type="PANTHER" id="PTHR13563">
    <property type="entry name" value="TRNA (GUANINE-9-) METHYLTRANSFERASE"/>
    <property type="match status" value="1"/>
</dbReference>
<dbReference type="PROSITE" id="PS51675">
    <property type="entry name" value="SAM_MT_TRM10"/>
    <property type="match status" value="1"/>
</dbReference>
<feature type="region of interest" description="Disordered" evidence="9">
    <location>
        <begin position="469"/>
        <end position="511"/>
    </location>
</feature>
<proteinExistence type="predicted"/>
<dbReference type="InterPro" id="IPR007356">
    <property type="entry name" value="tRNA_m1G_MeTrfase_euk"/>
</dbReference>
<dbReference type="GeneID" id="19167169"/>
<dbReference type="GO" id="GO:0002939">
    <property type="term" value="P:tRNA N1-guanine methylation"/>
    <property type="evidence" value="ECO:0007669"/>
    <property type="project" value="TreeGrafter"/>
</dbReference>
<comment type="catalytic activity">
    <reaction evidence="8">
        <text>guanosine(9) in tRNA + S-adenosyl-L-methionine = N(1)-methylguanosine(9) in tRNA + S-adenosyl-L-homocysteine + H(+)</text>
        <dbReference type="Rhea" id="RHEA:43156"/>
        <dbReference type="Rhea" id="RHEA-COMP:10367"/>
        <dbReference type="Rhea" id="RHEA-COMP:10368"/>
        <dbReference type="ChEBI" id="CHEBI:15378"/>
        <dbReference type="ChEBI" id="CHEBI:57856"/>
        <dbReference type="ChEBI" id="CHEBI:59789"/>
        <dbReference type="ChEBI" id="CHEBI:73542"/>
        <dbReference type="ChEBI" id="CHEBI:74269"/>
        <dbReference type="EC" id="2.1.1.221"/>
    </reaction>
</comment>
<evidence type="ECO:0000256" key="9">
    <source>
        <dbReference type="SAM" id="MobiDB-lite"/>
    </source>
</evidence>
<evidence type="ECO:0000256" key="4">
    <source>
        <dbReference type="ARBA" id="ARBA00022679"/>
    </source>
</evidence>
<feature type="compositionally biased region" description="Polar residues" evidence="9">
    <location>
        <begin position="320"/>
        <end position="344"/>
    </location>
</feature>
<name>W9YAV0_9EURO</name>
<dbReference type="RefSeq" id="XP_007731369.1">
    <property type="nucleotide sequence ID" value="XM_007733179.1"/>
</dbReference>
<keyword evidence="5" id="KW-0949">S-adenosyl-L-methionine</keyword>
<keyword evidence="12" id="KW-1185">Reference proteome</keyword>
<feature type="compositionally biased region" description="Basic and acidic residues" evidence="9">
    <location>
        <begin position="1"/>
        <end position="20"/>
    </location>
</feature>
<dbReference type="Proteomes" id="UP000019478">
    <property type="component" value="Unassembled WGS sequence"/>
</dbReference>
<feature type="compositionally biased region" description="Polar residues" evidence="9">
    <location>
        <begin position="169"/>
        <end position="182"/>
    </location>
</feature>
<dbReference type="InterPro" id="IPR038459">
    <property type="entry name" value="MT_TRM10-typ_sf"/>
</dbReference>
<evidence type="ECO:0000256" key="3">
    <source>
        <dbReference type="ARBA" id="ARBA00022603"/>
    </source>
</evidence>
<dbReference type="STRING" id="1182542.W9YAV0"/>
<dbReference type="EMBL" id="AMGY01000002">
    <property type="protein sequence ID" value="EXJ89972.1"/>
    <property type="molecule type" value="Genomic_DNA"/>
</dbReference>
<comment type="caution">
    <text evidence="11">The sequence shown here is derived from an EMBL/GenBank/DDBJ whole genome shotgun (WGS) entry which is preliminary data.</text>
</comment>
<accession>W9YAV0</accession>